<dbReference type="Gene3D" id="1.10.150.130">
    <property type="match status" value="1"/>
</dbReference>
<dbReference type="InterPro" id="IPR004107">
    <property type="entry name" value="Integrase_SAM-like_N"/>
</dbReference>
<feature type="domain" description="Core-binding (CB)" evidence="3">
    <location>
        <begin position="5"/>
        <end position="97"/>
    </location>
</feature>
<organism evidence="4 5">
    <name type="scientific">Candidatus Roizmanbacteria bacterium CG03_land_8_20_14_0_80_39_12</name>
    <dbReference type="NCBI Taxonomy" id="1974847"/>
    <lineage>
        <taxon>Bacteria</taxon>
        <taxon>Candidatus Roizmaniibacteriota</taxon>
    </lineage>
</organism>
<dbReference type="Proteomes" id="UP000230119">
    <property type="component" value="Unassembled WGS sequence"/>
</dbReference>
<dbReference type="AlphaFoldDB" id="A0A2M7BSX7"/>
<evidence type="ECO:0000313" key="4">
    <source>
        <dbReference type="EMBL" id="PIV08570.1"/>
    </source>
</evidence>
<dbReference type="InterPro" id="IPR011010">
    <property type="entry name" value="DNA_brk_join_enz"/>
</dbReference>
<dbReference type="InterPro" id="IPR010998">
    <property type="entry name" value="Integrase_recombinase_N"/>
</dbReference>
<dbReference type="GO" id="GO:0003677">
    <property type="term" value="F:DNA binding"/>
    <property type="evidence" value="ECO:0007669"/>
    <property type="project" value="UniProtKB-UniRule"/>
</dbReference>
<proteinExistence type="predicted"/>
<comment type="caution">
    <text evidence="4">The sequence shown here is derived from an EMBL/GenBank/DDBJ whole genome shotgun (WGS) entry which is preliminary data.</text>
</comment>
<name>A0A2M7BSX7_9BACT</name>
<dbReference type="GO" id="GO:0015074">
    <property type="term" value="P:DNA integration"/>
    <property type="evidence" value="ECO:0007669"/>
    <property type="project" value="InterPro"/>
</dbReference>
<evidence type="ECO:0000313" key="5">
    <source>
        <dbReference type="Proteomes" id="UP000230119"/>
    </source>
</evidence>
<protein>
    <recommendedName>
        <fullName evidence="3">Core-binding (CB) domain-containing protein</fullName>
    </recommendedName>
</protein>
<accession>A0A2M7BSX7</accession>
<evidence type="ECO:0000256" key="2">
    <source>
        <dbReference type="PROSITE-ProRule" id="PRU01248"/>
    </source>
</evidence>
<evidence type="ECO:0000256" key="1">
    <source>
        <dbReference type="ARBA" id="ARBA00023125"/>
    </source>
</evidence>
<dbReference type="InterPro" id="IPR044068">
    <property type="entry name" value="CB"/>
</dbReference>
<reference evidence="5" key="1">
    <citation type="submission" date="2017-09" db="EMBL/GenBank/DDBJ databases">
        <title>Depth-based differentiation of microbial function through sediment-hosted aquifers and enrichment of novel symbionts in the deep terrestrial subsurface.</title>
        <authorList>
            <person name="Probst A.J."/>
            <person name="Ladd B."/>
            <person name="Jarett J.K."/>
            <person name="Geller-Mcgrath D.E."/>
            <person name="Sieber C.M.K."/>
            <person name="Emerson J.B."/>
            <person name="Anantharaman K."/>
            <person name="Thomas B.C."/>
            <person name="Malmstrom R."/>
            <person name="Stieglmeier M."/>
            <person name="Klingl A."/>
            <person name="Woyke T."/>
            <person name="Ryan C.M."/>
            <person name="Banfield J.F."/>
        </authorList>
    </citation>
    <scope>NUCLEOTIDE SEQUENCE [LARGE SCALE GENOMIC DNA]</scope>
</reference>
<gene>
    <name evidence="4" type="ORF">COS52_02000</name>
</gene>
<dbReference type="Pfam" id="PF02899">
    <property type="entry name" value="Phage_int_SAM_1"/>
    <property type="match status" value="1"/>
</dbReference>
<sequence length="157" mass="18698">MSNRYNLFYFEAEFKKYLIAGKAEPSTIKNYLSDLHYFFSWLQNDQRITDLGYSELPEVFSHSLVRSYHSYLESSTNSGNTTLRRLATLRKFFLLCIEQRWLSSNPANEFDKRTKQDEREEVVSEYRSFLLDKKCSERDLDRHISVIRNLIISSNIL</sequence>
<dbReference type="EMBL" id="PEVA01000083">
    <property type="protein sequence ID" value="PIV08570.1"/>
    <property type="molecule type" value="Genomic_DNA"/>
</dbReference>
<keyword evidence="1 2" id="KW-0238">DNA-binding</keyword>
<dbReference type="PROSITE" id="PS51900">
    <property type="entry name" value="CB"/>
    <property type="match status" value="1"/>
</dbReference>
<evidence type="ECO:0000259" key="3">
    <source>
        <dbReference type="PROSITE" id="PS51900"/>
    </source>
</evidence>
<dbReference type="SUPFAM" id="SSF56349">
    <property type="entry name" value="DNA breaking-rejoining enzymes"/>
    <property type="match status" value="1"/>
</dbReference>